<evidence type="ECO:0000256" key="2">
    <source>
        <dbReference type="ARBA" id="ARBA00022448"/>
    </source>
</evidence>
<evidence type="ECO:0000256" key="5">
    <source>
        <dbReference type="ARBA" id="ARBA00023136"/>
    </source>
</evidence>
<organism evidence="7 8">
    <name type="scientific">Lojkania enalia</name>
    <dbReference type="NCBI Taxonomy" id="147567"/>
    <lineage>
        <taxon>Eukaryota</taxon>
        <taxon>Fungi</taxon>
        <taxon>Dikarya</taxon>
        <taxon>Ascomycota</taxon>
        <taxon>Pezizomycotina</taxon>
        <taxon>Dothideomycetes</taxon>
        <taxon>Pleosporomycetidae</taxon>
        <taxon>Pleosporales</taxon>
        <taxon>Pleosporales incertae sedis</taxon>
        <taxon>Lojkania</taxon>
    </lineage>
</organism>
<feature type="transmembrane region" description="Helical" evidence="6">
    <location>
        <begin position="479"/>
        <end position="497"/>
    </location>
</feature>
<evidence type="ECO:0000256" key="3">
    <source>
        <dbReference type="ARBA" id="ARBA00022692"/>
    </source>
</evidence>
<feature type="transmembrane region" description="Helical" evidence="6">
    <location>
        <begin position="289"/>
        <end position="315"/>
    </location>
</feature>
<evidence type="ECO:0000256" key="4">
    <source>
        <dbReference type="ARBA" id="ARBA00022989"/>
    </source>
</evidence>
<feature type="transmembrane region" description="Helical" evidence="6">
    <location>
        <begin position="182"/>
        <end position="201"/>
    </location>
</feature>
<proteinExistence type="predicted"/>
<sequence>MAFGKRLLFGKSKQTEDGRDQWGSRTAYVLASMGGAVGFGNLLRYPSQVFNNNGLQWFIPYLMAIFLLAVPVLVLEVSIGQAYRGGSVIAYNSLDKRARGVGMGMILVGFYVCLYYIPMLAWVLRYFEKSFSSPLPWEGRIQEFYRGDVTQDVAPVGGEFNDDGSIASYATYPGTAVVPETAAWTFFAWFMVWLCLAKGVATTGKVVYFTMGLPIVVLIVLIGRGTSLPNARDGICLFWCEFNGDQLSRGQIWQDATGQVFYSTGVGFGYFTAYASYNSQMANAVADSFIICLSNASFETLAAFAIFGVVGFLGITPESYGSVSSFELGFVTLPEALTQLPGSQVWSVIFFFTLFLLGLSSSFAMIDAAITMVYDADFAKRWPRIAWSSIVVTISFLMSLMYTTEFGFWLLDAIDTQTNNIALIWIVWAECISATILYRHRDVIGQVGLPAFLVHNGGFIVAKIVGLAIAHTVSPGGGAGAGFGIYFASVIVSLVVAKTPDCVAPRFWGKNVWLSKLWWLGAYSGNQLTRDLNVTVAPPGSGNTRIPVFWAPILRYFSAPVLAIVLSFGYPKFIAVRNDPLHIFAFTAVHIILFFVIFVYFVPRSLDIIVPAKRRDEGVRAYAPQVLCGLDDIRVSEGLEASTSSDGHISSVEQKYDVDGNKVAAKHEPESMIR</sequence>
<protein>
    <submittedName>
        <fullName evidence="7">Creatine transporter</fullName>
    </submittedName>
</protein>
<evidence type="ECO:0000313" key="7">
    <source>
        <dbReference type="EMBL" id="KAF2259770.1"/>
    </source>
</evidence>
<dbReference type="OrthoDB" id="6581954at2759"/>
<dbReference type="Pfam" id="PF00209">
    <property type="entry name" value="SNF"/>
    <property type="match status" value="1"/>
</dbReference>
<dbReference type="SUPFAM" id="SSF161070">
    <property type="entry name" value="SNF-like"/>
    <property type="match status" value="1"/>
</dbReference>
<name>A0A9P4MW40_9PLEO</name>
<feature type="transmembrane region" description="Helical" evidence="6">
    <location>
        <begin position="345"/>
        <end position="373"/>
    </location>
</feature>
<keyword evidence="5 6" id="KW-0472">Membrane</keyword>
<feature type="transmembrane region" description="Helical" evidence="6">
    <location>
        <begin position="422"/>
        <end position="440"/>
    </location>
</feature>
<accession>A0A9P4MW40</accession>
<feature type="transmembrane region" description="Helical" evidence="6">
    <location>
        <begin position="260"/>
        <end position="277"/>
    </location>
</feature>
<dbReference type="AlphaFoldDB" id="A0A9P4MW40"/>
<keyword evidence="8" id="KW-1185">Reference proteome</keyword>
<evidence type="ECO:0000313" key="8">
    <source>
        <dbReference type="Proteomes" id="UP000800093"/>
    </source>
</evidence>
<dbReference type="Proteomes" id="UP000800093">
    <property type="component" value="Unassembled WGS sequence"/>
</dbReference>
<feature type="transmembrane region" description="Helical" evidence="6">
    <location>
        <begin position="57"/>
        <end position="79"/>
    </location>
</feature>
<dbReference type="GO" id="GO:0005886">
    <property type="term" value="C:plasma membrane"/>
    <property type="evidence" value="ECO:0007669"/>
    <property type="project" value="TreeGrafter"/>
</dbReference>
<dbReference type="CDD" id="cd11554">
    <property type="entry name" value="SLC6sbd_u2"/>
    <property type="match status" value="1"/>
</dbReference>
<evidence type="ECO:0000256" key="6">
    <source>
        <dbReference type="SAM" id="Phobius"/>
    </source>
</evidence>
<dbReference type="PROSITE" id="PS50267">
    <property type="entry name" value="NA_NEUROTRAN_SYMP_3"/>
    <property type="match status" value="1"/>
</dbReference>
<feature type="transmembrane region" description="Helical" evidence="6">
    <location>
        <begin position="385"/>
        <end position="402"/>
    </location>
</feature>
<keyword evidence="3 6" id="KW-0812">Transmembrane</keyword>
<dbReference type="PRINTS" id="PR00176">
    <property type="entry name" value="NANEUSMPORT"/>
</dbReference>
<dbReference type="PANTHER" id="PTHR11616">
    <property type="entry name" value="SODIUM/CHLORIDE DEPENDENT TRANSPORTER"/>
    <property type="match status" value="1"/>
</dbReference>
<gene>
    <name evidence="7" type="ORF">CC78DRAFT_555874</name>
</gene>
<feature type="transmembrane region" description="Helical" evidence="6">
    <location>
        <begin position="583"/>
        <end position="603"/>
    </location>
</feature>
<dbReference type="GO" id="GO:0035725">
    <property type="term" value="P:sodium ion transmembrane transport"/>
    <property type="evidence" value="ECO:0007669"/>
    <property type="project" value="TreeGrafter"/>
</dbReference>
<feature type="transmembrane region" description="Helical" evidence="6">
    <location>
        <begin position="100"/>
        <end position="124"/>
    </location>
</feature>
<comment type="caution">
    <text evidence="7">The sequence shown here is derived from an EMBL/GenBank/DDBJ whole genome shotgun (WGS) entry which is preliminary data.</text>
</comment>
<dbReference type="PANTHER" id="PTHR11616:SF240">
    <property type="entry name" value="BLOATED TUBULES, ISOFORM B-RELATED"/>
    <property type="match status" value="1"/>
</dbReference>
<dbReference type="InterPro" id="IPR037272">
    <property type="entry name" value="SNS_sf"/>
</dbReference>
<feature type="transmembrane region" description="Helical" evidence="6">
    <location>
        <begin position="27"/>
        <end position="45"/>
    </location>
</feature>
<feature type="transmembrane region" description="Helical" evidence="6">
    <location>
        <begin position="452"/>
        <end position="473"/>
    </location>
</feature>
<keyword evidence="4 6" id="KW-1133">Transmembrane helix</keyword>
<evidence type="ECO:0000256" key="1">
    <source>
        <dbReference type="ARBA" id="ARBA00004141"/>
    </source>
</evidence>
<comment type="subcellular location">
    <subcellularLocation>
        <location evidence="1">Membrane</location>
        <topology evidence="1">Multi-pass membrane protein</topology>
    </subcellularLocation>
</comment>
<dbReference type="EMBL" id="ML986698">
    <property type="protein sequence ID" value="KAF2259770.1"/>
    <property type="molecule type" value="Genomic_DNA"/>
</dbReference>
<feature type="transmembrane region" description="Helical" evidence="6">
    <location>
        <begin position="206"/>
        <end position="223"/>
    </location>
</feature>
<reference evidence="8" key="1">
    <citation type="journal article" date="2020" name="Stud. Mycol.">
        <title>101 Dothideomycetes genomes: A test case for predicting lifestyles and emergence of pathogens.</title>
        <authorList>
            <person name="Haridas S."/>
            <person name="Albert R."/>
            <person name="Binder M."/>
            <person name="Bloem J."/>
            <person name="LaButti K."/>
            <person name="Salamov A."/>
            <person name="Andreopoulos B."/>
            <person name="Baker S."/>
            <person name="Barry K."/>
            <person name="Bills G."/>
            <person name="Bluhm B."/>
            <person name="Cannon C."/>
            <person name="Castanera R."/>
            <person name="Culley D."/>
            <person name="Daum C."/>
            <person name="Ezra D."/>
            <person name="Gonzalez J."/>
            <person name="Henrissat B."/>
            <person name="Kuo A."/>
            <person name="Liang C."/>
            <person name="Lipzen A."/>
            <person name="Lutzoni F."/>
            <person name="Magnuson J."/>
            <person name="Mondo S."/>
            <person name="Nolan M."/>
            <person name="Ohm R."/>
            <person name="Pangilinan J."/>
            <person name="Park H.-J."/>
            <person name="Ramirez L."/>
            <person name="Alfaro M."/>
            <person name="Sun H."/>
            <person name="Tritt A."/>
            <person name="Yoshinaga Y."/>
            <person name="Zwiers L.-H."/>
            <person name="Turgeon B."/>
            <person name="Goodwin S."/>
            <person name="Spatafora J."/>
            <person name="Crous P."/>
            <person name="Grigoriev I."/>
        </authorList>
    </citation>
    <scope>NUCLEOTIDE SEQUENCE [LARGE SCALE GENOMIC DNA]</scope>
    <source>
        <strain evidence="8">CBS 304.66</strain>
    </source>
</reference>
<keyword evidence="2" id="KW-0813">Transport</keyword>
<dbReference type="InterPro" id="IPR000175">
    <property type="entry name" value="Na/ntran_symport"/>
</dbReference>
<feature type="transmembrane region" description="Helical" evidence="6">
    <location>
        <begin position="553"/>
        <end position="571"/>
    </location>
</feature>